<evidence type="ECO:0000256" key="5">
    <source>
        <dbReference type="SAM" id="MobiDB-lite"/>
    </source>
</evidence>
<reference evidence="6" key="4">
    <citation type="submission" date="2025-09" db="UniProtKB">
        <authorList>
            <consortium name="Ensembl"/>
        </authorList>
    </citation>
    <scope>IDENTIFICATION</scope>
    <source>
        <strain evidence="6">HSOK</strain>
    </source>
</reference>
<feature type="compositionally biased region" description="Polar residues" evidence="5">
    <location>
        <begin position="204"/>
        <end position="215"/>
    </location>
</feature>
<dbReference type="Ensembl" id="ENSORLT00015009864.1">
    <property type="protein sequence ID" value="ENSORLP00015023686.1"/>
    <property type="gene ID" value="ENSORLG00015003794.1"/>
</dbReference>
<feature type="compositionally biased region" description="Basic residues" evidence="5">
    <location>
        <begin position="251"/>
        <end position="260"/>
    </location>
</feature>
<feature type="region of interest" description="Disordered" evidence="5">
    <location>
        <begin position="203"/>
        <end position="260"/>
    </location>
</feature>
<dbReference type="Pfam" id="PF10248">
    <property type="entry name" value="Mlf1IP"/>
    <property type="match status" value="1"/>
</dbReference>
<reference evidence="6" key="3">
    <citation type="submission" date="2025-08" db="UniProtKB">
        <authorList>
            <consortium name="Ensembl"/>
        </authorList>
    </citation>
    <scope>IDENTIFICATION</scope>
    <source>
        <strain evidence="6">HSOK</strain>
    </source>
</reference>
<reference key="1">
    <citation type="journal article" date="2007" name="Nature">
        <title>The medaka draft genome and insights into vertebrate genome evolution.</title>
        <authorList>
            <person name="Kasahara M."/>
            <person name="Naruse K."/>
            <person name="Sasaki S."/>
            <person name="Nakatani Y."/>
            <person name="Qu W."/>
            <person name="Ahsan B."/>
            <person name="Yamada T."/>
            <person name="Nagayasu Y."/>
            <person name="Doi K."/>
            <person name="Kasai Y."/>
            <person name="Jindo T."/>
            <person name="Kobayashi D."/>
            <person name="Shimada A."/>
            <person name="Toyoda A."/>
            <person name="Kuroki Y."/>
            <person name="Fujiyama A."/>
            <person name="Sasaki T."/>
            <person name="Shimizu A."/>
            <person name="Asakawa S."/>
            <person name="Shimizu N."/>
            <person name="Hashimoto S."/>
            <person name="Yang J."/>
            <person name="Lee Y."/>
            <person name="Matsushima K."/>
            <person name="Sugano S."/>
            <person name="Sakaizumi M."/>
            <person name="Narita T."/>
            <person name="Ohishi K."/>
            <person name="Haga S."/>
            <person name="Ohta F."/>
            <person name="Nomoto H."/>
            <person name="Nogata K."/>
            <person name="Morishita T."/>
            <person name="Endo T."/>
            <person name="Shin-I T."/>
            <person name="Takeda H."/>
            <person name="Morishita S."/>
            <person name="Kohara Y."/>
        </authorList>
    </citation>
    <scope>NUCLEOTIDE SEQUENCE [LARGE SCALE GENOMIC DNA]</scope>
    <source>
        <strain>Hd-rR</strain>
    </source>
</reference>
<keyword evidence="3" id="KW-0963">Cytoplasm</keyword>
<evidence type="ECO:0000256" key="4">
    <source>
        <dbReference type="ARBA" id="ARBA00022553"/>
    </source>
</evidence>
<keyword evidence="4" id="KW-0597">Phosphoprotein</keyword>
<evidence type="ECO:0000256" key="3">
    <source>
        <dbReference type="ARBA" id="ARBA00022490"/>
    </source>
</evidence>
<dbReference type="GO" id="GO:0005737">
    <property type="term" value="C:cytoplasm"/>
    <property type="evidence" value="ECO:0007669"/>
    <property type="project" value="UniProtKB-SubCell"/>
</dbReference>
<evidence type="ECO:0000256" key="2">
    <source>
        <dbReference type="ARBA" id="ARBA00008332"/>
    </source>
</evidence>
<name>A0A3P9IUW4_ORYLA</name>
<accession>A0A3P9IUW4</accession>
<evidence type="ECO:0000256" key="1">
    <source>
        <dbReference type="ARBA" id="ARBA00004496"/>
    </source>
</evidence>
<dbReference type="InterPro" id="IPR019376">
    <property type="entry name" value="Myeloid_leukemia_factor"/>
</dbReference>
<reference evidence="6 7" key="2">
    <citation type="submission" date="2017-04" db="EMBL/GenBank/DDBJ databases">
        <title>CpG methylation of centromeres and impact of large insertions on vertebrate speciation.</title>
        <authorList>
            <person name="Ichikawa K."/>
            <person name="Yoshimura J."/>
            <person name="Morishita S."/>
        </authorList>
    </citation>
    <scope>NUCLEOTIDE SEQUENCE</scope>
    <source>
        <strain evidence="6 7">HSOK</strain>
    </source>
</reference>
<proteinExistence type="inferred from homology"/>
<comment type="subcellular location">
    <subcellularLocation>
        <location evidence="1">Cytoplasm</location>
    </subcellularLocation>
</comment>
<dbReference type="AlphaFoldDB" id="A0A3P9IUW4"/>
<protein>
    <submittedName>
        <fullName evidence="6">Myeloid leukemia factor 1</fullName>
    </submittedName>
</protein>
<organism evidence="6 7">
    <name type="scientific">Oryzias latipes</name>
    <name type="common">Japanese rice fish</name>
    <name type="synonym">Japanese killifish</name>
    <dbReference type="NCBI Taxonomy" id="8090"/>
    <lineage>
        <taxon>Eukaryota</taxon>
        <taxon>Metazoa</taxon>
        <taxon>Chordata</taxon>
        <taxon>Craniata</taxon>
        <taxon>Vertebrata</taxon>
        <taxon>Euteleostomi</taxon>
        <taxon>Actinopterygii</taxon>
        <taxon>Neopterygii</taxon>
        <taxon>Teleostei</taxon>
        <taxon>Neoteleostei</taxon>
        <taxon>Acanthomorphata</taxon>
        <taxon>Ovalentaria</taxon>
        <taxon>Atherinomorphae</taxon>
        <taxon>Beloniformes</taxon>
        <taxon>Adrianichthyidae</taxon>
        <taxon>Oryziinae</taxon>
        <taxon>Oryzias</taxon>
    </lineage>
</organism>
<evidence type="ECO:0000313" key="6">
    <source>
        <dbReference type="Ensembl" id="ENSORLP00015023686.1"/>
    </source>
</evidence>
<comment type="similarity">
    <text evidence="2">Belongs to the MLF family.</text>
</comment>
<dbReference type="Proteomes" id="UP000265200">
    <property type="component" value="Chromosome 13"/>
</dbReference>
<sequence length="260" mass="29787">MFNRMLGDFEDDPFFSDPFHAHREQVHRMMRSLSEPFGASLMPSVTDGRNRVADPFTSSSLALRNEHRDLMRDPFGMFDSMMTNIRNTMEGMHRNFDNLSTDSNTHAFSSSSVMTYSKVGDEPPKVFKATSSTRQAPGGIKETLRALKDSDSGLEQMSVGHYIQDRGHVVEKKFNKKTGQKEFNQDFQNLDESEAQCFDEEWQQEVSKFQPSRPRQSLREHEPHTAYRPALPGPEHGERNQQRQTSGSRDKAKHSVKTNP</sequence>
<evidence type="ECO:0000313" key="7">
    <source>
        <dbReference type="Proteomes" id="UP000265200"/>
    </source>
</evidence>
<dbReference type="PANTHER" id="PTHR13105">
    <property type="entry name" value="MYELOID LEUKEMIA FACTOR"/>
    <property type="match status" value="1"/>
</dbReference>